<feature type="transmembrane region" description="Helical" evidence="1">
    <location>
        <begin position="202"/>
        <end position="224"/>
    </location>
</feature>
<feature type="transmembrane region" description="Helical" evidence="1">
    <location>
        <begin position="347"/>
        <end position="367"/>
    </location>
</feature>
<dbReference type="InterPro" id="IPR008537">
    <property type="entry name" value="DUF819"/>
</dbReference>
<feature type="transmembrane region" description="Helical" evidence="1">
    <location>
        <begin position="379"/>
        <end position="402"/>
    </location>
</feature>
<proteinExistence type="predicted"/>
<evidence type="ECO:0008006" key="4">
    <source>
        <dbReference type="Google" id="ProtNLM"/>
    </source>
</evidence>
<dbReference type="PANTHER" id="PTHR34289">
    <property type="entry name" value="PROTEIN, PUTATIVE (DUF819)-RELATED"/>
    <property type="match status" value="1"/>
</dbReference>
<keyword evidence="1" id="KW-1133">Transmembrane helix</keyword>
<gene>
    <name evidence="2" type="ORF">KFL_004590040</name>
</gene>
<keyword evidence="3" id="KW-1185">Reference proteome</keyword>
<name>A0A1Y1IFH7_KLENI</name>
<feature type="transmembrane region" description="Helical" evidence="1">
    <location>
        <begin position="266"/>
        <end position="290"/>
    </location>
</feature>
<dbReference type="STRING" id="105231.A0A1Y1IFH7"/>
<sequence length="493" mass="50741">MSTSRLVGVHHKTACITFPQTQDAATQKRRKLSVAALQGQAVGNQILSKYGNHNLYVRSIRPSFLPLRPQHRTRSHTAPPCVAAVSSPATAAAPLASVAVSLRTQLQQWQASPLVGNSEWAVWAFLLAAGAAGLWSEKTTLGQALSGPLVSTLIGLALSNLGVLPAAAPAYAVVNKFLLPLAVPLLLFSADIKRVFSETGRLWLAFLLGAAATVAGSFAALSLFPLRSLGEDGWKMAAALMSRHIGGAVNYVAVSEALQTSSSMVAAGLAADNLICALYFTLVFALAAGIPPDQPSAATSSPITSAALPPEEGKSTFTVLEGSTALALSAAICAVGSRLSKLPALRVLGGGIPCMTAVVVALATLLPKQVGALAPAGEALAVILMQVFFATVGASGSVAYVVTTAPSLFAFSALQITVHLALTLGFGKLLGFSRRDLLLASNANVGGPSTAAGMATAKGWRASLVPAILVGIFGYATATFLSIYVGHTFFRRF</sequence>
<reference evidence="2 3" key="1">
    <citation type="journal article" date="2014" name="Nat. Commun.">
        <title>Klebsormidium flaccidum genome reveals primary factors for plant terrestrial adaptation.</title>
        <authorList>
            <person name="Hori K."/>
            <person name="Maruyama F."/>
            <person name="Fujisawa T."/>
            <person name="Togashi T."/>
            <person name="Yamamoto N."/>
            <person name="Seo M."/>
            <person name="Sato S."/>
            <person name="Yamada T."/>
            <person name="Mori H."/>
            <person name="Tajima N."/>
            <person name="Moriyama T."/>
            <person name="Ikeuchi M."/>
            <person name="Watanabe M."/>
            <person name="Wada H."/>
            <person name="Kobayashi K."/>
            <person name="Saito M."/>
            <person name="Masuda T."/>
            <person name="Sasaki-Sekimoto Y."/>
            <person name="Mashiguchi K."/>
            <person name="Awai K."/>
            <person name="Shimojima M."/>
            <person name="Masuda S."/>
            <person name="Iwai M."/>
            <person name="Nobusawa T."/>
            <person name="Narise T."/>
            <person name="Kondo S."/>
            <person name="Saito H."/>
            <person name="Sato R."/>
            <person name="Murakawa M."/>
            <person name="Ihara Y."/>
            <person name="Oshima-Yamada Y."/>
            <person name="Ohtaka K."/>
            <person name="Satoh M."/>
            <person name="Sonobe K."/>
            <person name="Ishii M."/>
            <person name="Ohtani R."/>
            <person name="Kanamori-Sato M."/>
            <person name="Honoki R."/>
            <person name="Miyazaki D."/>
            <person name="Mochizuki H."/>
            <person name="Umetsu J."/>
            <person name="Higashi K."/>
            <person name="Shibata D."/>
            <person name="Kamiya Y."/>
            <person name="Sato N."/>
            <person name="Nakamura Y."/>
            <person name="Tabata S."/>
            <person name="Ida S."/>
            <person name="Kurokawa K."/>
            <person name="Ohta H."/>
        </authorList>
    </citation>
    <scope>NUCLEOTIDE SEQUENCE [LARGE SCALE GENOMIC DNA]</scope>
    <source>
        <strain evidence="2 3">NIES-2285</strain>
    </source>
</reference>
<dbReference type="Pfam" id="PF05684">
    <property type="entry name" value="DUF819"/>
    <property type="match status" value="1"/>
</dbReference>
<dbReference type="OMA" id="SKFFWLI"/>
<feature type="transmembrane region" description="Helical" evidence="1">
    <location>
        <begin position="120"/>
        <end position="137"/>
    </location>
</feature>
<keyword evidence="1" id="KW-0472">Membrane</keyword>
<evidence type="ECO:0000313" key="2">
    <source>
        <dbReference type="EMBL" id="GAQ88782.1"/>
    </source>
</evidence>
<dbReference type="PANTHER" id="PTHR34289:SF3">
    <property type="entry name" value="PROTEIN, PUTATIVE (DUF819)-RELATED"/>
    <property type="match status" value="1"/>
</dbReference>
<feature type="transmembrane region" description="Helical" evidence="1">
    <location>
        <begin position="170"/>
        <end position="190"/>
    </location>
</feature>
<dbReference type="AlphaFoldDB" id="A0A1Y1IFH7"/>
<feature type="transmembrane region" description="Helical" evidence="1">
    <location>
        <begin position="464"/>
        <end position="485"/>
    </location>
</feature>
<accession>A0A1Y1IFH7</accession>
<dbReference type="OrthoDB" id="45797at2759"/>
<evidence type="ECO:0000256" key="1">
    <source>
        <dbReference type="SAM" id="Phobius"/>
    </source>
</evidence>
<keyword evidence="1" id="KW-0812">Transmembrane</keyword>
<organism evidence="2 3">
    <name type="scientific">Klebsormidium nitens</name>
    <name type="common">Green alga</name>
    <name type="synonym">Ulothrix nitens</name>
    <dbReference type="NCBI Taxonomy" id="105231"/>
    <lineage>
        <taxon>Eukaryota</taxon>
        <taxon>Viridiplantae</taxon>
        <taxon>Streptophyta</taxon>
        <taxon>Klebsormidiophyceae</taxon>
        <taxon>Klebsormidiales</taxon>
        <taxon>Klebsormidiaceae</taxon>
        <taxon>Klebsormidium</taxon>
    </lineage>
</organism>
<evidence type="ECO:0000313" key="3">
    <source>
        <dbReference type="Proteomes" id="UP000054558"/>
    </source>
</evidence>
<protein>
    <recommendedName>
        <fullName evidence="4">DUF819 domain-containing protein</fullName>
    </recommendedName>
</protein>
<feature type="transmembrane region" description="Helical" evidence="1">
    <location>
        <begin position="408"/>
        <end position="427"/>
    </location>
</feature>
<dbReference type="EMBL" id="DF237408">
    <property type="protein sequence ID" value="GAQ88782.1"/>
    <property type="molecule type" value="Genomic_DNA"/>
</dbReference>
<dbReference type="Proteomes" id="UP000054558">
    <property type="component" value="Unassembled WGS sequence"/>
</dbReference>